<dbReference type="Proteomes" id="UP000295252">
    <property type="component" value="Chromosome VII"/>
</dbReference>
<evidence type="ECO:0000313" key="5">
    <source>
        <dbReference type="Proteomes" id="UP000295252"/>
    </source>
</evidence>
<accession>A0A068US36</accession>
<feature type="domain" description="Pre-mRNA-splicing helicase BRR2-like plug" evidence="3">
    <location>
        <begin position="111"/>
        <end position="177"/>
    </location>
</feature>
<keyword evidence="5" id="KW-1185">Reference proteome</keyword>
<dbReference type="PhylomeDB" id="A0A068US36"/>
<dbReference type="Gramene" id="CDP11345">
    <property type="protein sequence ID" value="CDP11345"/>
    <property type="gene ID" value="GSCOC_T00033547001"/>
</dbReference>
<evidence type="ECO:0000313" key="4">
    <source>
        <dbReference type="EMBL" id="CDP11345.1"/>
    </source>
</evidence>
<protein>
    <submittedName>
        <fullName evidence="4">Uncharacterized protein</fullName>
    </submittedName>
</protein>
<dbReference type="EMBL" id="HG739138">
    <property type="protein sequence ID" value="CDP11345.1"/>
    <property type="molecule type" value="Genomic_DNA"/>
</dbReference>
<evidence type="ECO:0000259" key="3">
    <source>
        <dbReference type="Pfam" id="PF21188"/>
    </source>
</evidence>
<feature type="region of interest" description="Disordered" evidence="1">
    <location>
        <begin position="1"/>
        <end position="87"/>
    </location>
</feature>
<evidence type="ECO:0000259" key="2">
    <source>
        <dbReference type="Pfam" id="PF18149"/>
    </source>
</evidence>
<evidence type="ECO:0000256" key="1">
    <source>
        <dbReference type="SAM" id="MobiDB-lite"/>
    </source>
</evidence>
<dbReference type="InterPro" id="IPR048863">
    <property type="entry name" value="BRR2_plug"/>
</dbReference>
<reference evidence="5" key="1">
    <citation type="journal article" date="2014" name="Science">
        <title>The coffee genome provides insight into the convergent evolution of caffeine biosynthesis.</title>
        <authorList>
            <person name="Denoeud F."/>
            <person name="Carretero-Paulet L."/>
            <person name="Dereeper A."/>
            <person name="Droc G."/>
            <person name="Guyot R."/>
            <person name="Pietrella M."/>
            <person name="Zheng C."/>
            <person name="Alberti A."/>
            <person name="Anthony F."/>
            <person name="Aprea G."/>
            <person name="Aury J.M."/>
            <person name="Bento P."/>
            <person name="Bernard M."/>
            <person name="Bocs S."/>
            <person name="Campa C."/>
            <person name="Cenci A."/>
            <person name="Combes M.C."/>
            <person name="Crouzillat D."/>
            <person name="Da Silva C."/>
            <person name="Daddiego L."/>
            <person name="De Bellis F."/>
            <person name="Dussert S."/>
            <person name="Garsmeur O."/>
            <person name="Gayraud T."/>
            <person name="Guignon V."/>
            <person name="Jahn K."/>
            <person name="Jamilloux V."/>
            <person name="Joet T."/>
            <person name="Labadie K."/>
            <person name="Lan T."/>
            <person name="Leclercq J."/>
            <person name="Lepelley M."/>
            <person name="Leroy T."/>
            <person name="Li L.T."/>
            <person name="Librado P."/>
            <person name="Lopez L."/>
            <person name="Munoz A."/>
            <person name="Noel B."/>
            <person name="Pallavicini A."/>
            <person name="Perrotta G."/>
            <person name="Poncet V."/>
            <person name="Pot D."/>
            <person name="Priyono X."/>
            <person name="Rigoreau M."/>
            <person name="Rouard M."/>
            <person name="Rozas J."/>
            <person name="Tranchant-Dubreuil C."/>
            <person name="VanBuren R."/>
            <person name="Zhang Q."/>
            <person name="Andrade A.C."/>
            <person name="Argout X."/>
            <person name="Bertrand B."/>
            <person name="de Kochko A."/>
            <person name="Graziosi G."/>
            <person name="Henry R.J."/>
            <person name="Jayarama X."/>
            <person name="Ming R."/>
            <person name="Nagai C."/>
            <person name="Rounsley S."/>
            <person name="Sankoff D."/>
            <person name="Giuliano G."/>
            <person name="Albert V.A."/>
            <person name="Wincker P."/>
            <person name="Lashermes P."/>
        </authorList>
    </citation>
    <scope>NUCLEOTIDE SEQUENCE [LARGE SCALE GENOMIC DNA]</scope>
    <source>
        <strain evidence="5">cv. DH200-94</strain>
    </source>
</reference>
<dbReference type="Pfam" id="PF21188">
    <property type="entry name" value="BRR2_plug"/>
    <property type="match status" value="1"/>
</dbReference>
<dbReference type="InParanoid" id="A0A068US36"/>
<proteinExistence type="predicted"/>
<dbReference type="AlphaFoldDB" id="A0A068US36"/>
<organism evidence="4 5">
    <name type="scientific">Coffea canephora</name>
    <name type="common">Robusta coffee</name>
    <dbReference type="NCBI Taxonomy" id="49390"/>
    <lineage>
        <taxon>Eukaryota</taxon>
        <taxon>Viridiplantae</taxon>
        <taxon>Streptophyta</taxon>
        <taxon>Embryophyta</taxon>
        <taxon>Tracheophyta</taxon>
        <taxon>Spermatophyta</taxon>
        <taxon>Magnoliopsida</taxon>
        <taxon>eudicotyledons</taxon>
        <taxon>Gunneridae</taxon>
        <taxon>Pentapetalae</taxon>
        <taxon>asterids</taxon>
        <taxon>lamiids</taxon>
        <taxon>Gentianales</taxon>
        <taxon>Rubiaceae</taxon>
        <taxon>Ixoroideae</taxon>
        <taxon>Gardenieae complex</taxon>
        <taxon>Bertiereae - Coffeeae clade</taxon>
        <taxon>Coffeeae</taxon>
        <taxon>Coffea</taxon>
    </lineage>
</organism>
<sequence>MSDSGGGAEARARSKQYEYGANSSLILTSESRHPRDAQEPSGEPESLRGKIDPRTFGDRVFRDEESKKKERESLASEANSGRESKKRRIVHEESVFTLIDEGVYQPKSRETRAAYEAMLSFIQQQLGGQPVNVVRGAADEILAVLKNDNLKNHDKKKEMEKFLSNPIPNQVFDHVVSIGRLITDYRDAAAGGDDGLDDDDVGVAVEFEENEEVDNGCVYDLVQEDEEEEDDGVYVNNCTNGAGAMWMGRGIDDDDDEMQDARDEEMALNVRDIDAYWLQRKISEAYGDQIDAQQCQKLAEEILEILTEVYVAEPAEDSLVHSFGKG</sequence>
<dbReference type="InterPro" id="IPR041094">
    <property type="entry name" value="Brr2_helicase_PWI"/>
</dbReference>
<dbReference type="OMA" id="RDTHEAT"/>
<feature type="domain" description="Brr2 N-terminal helicase PWI" evidence="2">
    <location>
        <begin position="265"/>
        <end position="324"/>
    </location>
</feature>
<dbReference type="Pfam" id="PF18149">
    <property type="entry name" value="Helicase_PWI"/>
    <property type="match status" value="1"/>
</dbReference>
<gene>
    <name evidence="4" type="ORF">GSCOC_T00033547001</name>
</gene>
<dbReference type="OrthoDB" id="1748240at2759"/>
<dbReference type="STRING" id="49390.A0A068US36"/>
<feature type="compositionally biased region" description="Basic and acidic residues" evidence="1">
    <location>
        <begin position="45"/>
        <end position="74"/>
    </location>
</feature>
<name>A0A068US36_COFCA</name>